<keyword evidence="1" id="KW-0808">Transferase</keyword>
<sequence length="336" mass="37712">MECNNLNIHVHCFPTLPPTVKHRDHVHVLSLANSPIVDKDEYFFCDACSDNIDLCELSYYCDSCHYVAHVYYAFPEIKAKDRRNPNLSSSDSFPEYRPIPILSSQSVDSTLPKPAPQNPPIPLLDFSKPASSSSSFSSQIGQILGKPYVDITQLYDLDKELRRDQFGITYLCTEKATGLKYACKSISRRKLVTQKDIEDVRREIDIQKHLSGQPNIVEFNGAYEDRKNLYLVMELCSDGELFDRITEKGSYSEKEAARVGRQIVNVVCACHFMGVMHWDLKPENLLLVCRDEDAPLKAIDSGLSVFIEEGSGGLAAAGGGGQRSCRDAKRRKSEFG</sequence>
<keyword evidence="2" id="KW-1185">Reference proteome</keyword>
<accession>A0ACC0F4F1</accession>
<evidence type="ECO:0000313" key="1">
    <source>
        <dbReference type="EMBL" id="KAI7983003.1"/>
    </source>
</evidence>
<dbReference type="Proteomes" id="UP001060215">
    <property type="component" value="Chromosome 11"/>
</dbReference>
<comment type="caution">
    <text evidence="1">The sequence shown here is derived from an EMBL/GenBank/DDBJ whole genome shotgun (WGS) entry which is preliminary data.</text>
</comment>
<gene>
    <name evidence="1" type="ORF">LOK49_LG15G02356</name>
</gene>
<proteinExistence type="predicted"/>
<evidence type="ECO:0000313" key="2">
    <source>
        <dbReference type="Proteomes" id="UP001060215"/>
    </source>
</evidence>
<organism evidence="1 2">
    <name type="scientific">Camellia lanceoleosa</name>
    <dbReference type="NCBI Taxonomy" id="1840588"/>
    <lineage>
        <taxon>Eukaryota</taxon>
        <taxon>Viridiplantae</taxon>
        <taxon>Streptophyta</taxon>
        <taxon>Embryophyta</taxon>
        <taxon>Tracheophyta</taxon>
        <taxon>Spermatophyta</taxon>
        <taxon>Magnoliopsida</taxon>
        <taxon>eudicotyledons</taxon>
        <taxon>Gunneridae</taxon>
        <taxon>Pentapetalae</taxon>
        <taxon>asterids</taxon>
        <taxon>Ericales</taxon>
        <taxon>Theaceae</taxon>
        <taxon>Camellia</taxon>
    </lineage>
</organism>
<name>A0ACC0F4F1_9ERIC</name>
<dbReference type="EMBL" id="CM045768">
    <property type="protein sequence ID" value="KAI7983003.1"/>
    <property type="molecule type" value="Genomic_DNA"/>
</dbReference>
<keyword evidence="1" id="KW-0418">Kinase</keyword>
<protein>
    <submittedName>
        <fullName evidence="1">Calcium-dependent protein kinase 29</fullName>
    </submittedName>
</protein>
<reference evidence="1 2" key="1">
    <citation type="journal article" date="2022" name="Plant J.">
        <title>Chromosome-level genome of Camellia lanceoleosa provides a valuable resource for understanding genome evolution and self-incompatibility.</title>
        <authorList>
            <person name="Gong W."/>
            <person name="Xiao S."/>
            <person name="Wang L."/>
            <person name="Liao Z."/>
            <person name="Chang Y."/>
            <person name="Mo W."/>
            <person name="Hu G."/>
            <person name="Li W."/>
            <person name="Zhao G."/>
            <person name="Zhu H."/>
            <person name="Hu X."/>
            <person name="Ji K."/>
            <person name="Xiang X."/>
            <person name="Song Q."/>
            <person name="Yuan D."/>
            <person name="Jin S."/>
            <person name="Zhang L."/>
        </authorList>
    </citation>
    <scope>NUCLEOTIDE SEQUENCE [LARGE SCALE GENOMIC DNA]</scope>
    <source>
        <strain evidence="1">SQ_2022a</strain>
    </source>
</reference>